<protein>
    <submittedName>
        <fullName evidence="7">Sodium:calcium antiporter</fullName>
    </submittedName>
</protein>
<dbReference type="GO" id="GO:0008273">
    <property type="term" value="F:calcium, potassium:sodium antiporter activity"/>
    <property type="evidence" value="ECO:0007669"/>
    <property type="project" value="TreeGrafter"/>
</dbReference>
<accession>A0A2S0MYX6</accession>
<feature type="transmembrane region" description="Helical" evidence="5">
    <location>
        <begin position="310"/>
        <end position="330"/>
    </location>
</feature>
<feature type="transmembrane region" description="Helical" evidence="5">
    <location>
        <begin position="72"/>
        <end position="95"/>
    </location>
</feature>
<gene>
    <name evidence="7" type="ORF">C6571_07155</name>
</gene>
<feature type="transmembrane region" description="Helical" evidence="5">
    <location>
        <begin position="285"/>
        <end position="303"/>
    </location>
</feature>
<dbReference type="KEGG" id="simp:C6571_07155"/>
<dbReference type="OrthoDB" id="9794225at2"/>
<dbReference type="EMBL" id="CP027669">
    <property type="protein sequence ID" value="AVO41094.1"/>
    <property type="molecule type" value="Genomic_DNA"/>
</dbReference>
<feature type="transmembrane region" description="Helical" evidence="5">
    <location>
        <begin position="342"/>
        <end position="359"/>
    </location>
</feature>
<feature type="transmembrane region" description="Helical" evidence="5">
    <location>
        <begin position="217"/>
        <end position="241"/>
    </location>
</feature>
<feature type="transmembrane region" description="Helical" evidence="5">
    <location>
        <begin position="33"/>
        <end position="52"/>
    </location>
</feature>
<proteinExistence type="predicted"/>
<dbReference type="GO" id="GO:0005886">
    <property type="term" value="C:plasma membrane"/>
    <property type="evidence" value="ECO:0007669"/>
    <property type="project" value="TreeGrafter"/>
</dbReference>
<evidence type="ECO:0000256" key="4">
    <source>
        <dbReference type="ARBA" id="ARBA00023136"/>
    </source>
</evidence>
<feature type="domain" description="Sodium/calcium exchanger membrane region" evidence="6">
    <location>
        <begin position="184"/>
        <end position="327"/>
    </location>
</feature>
<dbReference type="AlphaFoldDB" id="A0A2S0MYX6"/>
<evidence type="ECO:0000259" key="6">
    <source>
        <dbReference type="Pfam" id="PF01699"/>
    </source>
</evidence>
<evidence type="ECO:0000256" key="2">
    <source>
        <dbReference type="ARBA" id="ARBA00022692"/>
    </source>
</evidence>
<dbReference type="Gene3D" id="6.10.280.80">
    <property type="entry name" value="NCX, peripheral helical region"/>
    <property type="match status" value="1"/>
</dbReference>
<feature type="transmembrane region" description="Helical" evidence="5">
    <location>
        <begin position="6"/>
        <end position="26"/>
    </location>
</feature>
<sequence length="368" mass="37520">MGPHWLSLALFLGGLVALVLGADALVRGASKLALALGISPLVVGLTVVAFGTSAPEMAVSASSVIGGQTGLALGNVVGSNIFNLLFILGLSALVVPLAVHQQIIRQEMPGLIGITVLLLFLAQDGNLSMGDGALLLACLLIYTVALVWQSRRLNRALALSANTPAGLPQPGSTRAWDARLPVQLALIAAGLALLVLGSHWLVTASVAFARSLGVSELVIGLTIVAAGTSMPEVATSIAAALKGERDIAVGNVVGSCTFNLLGCLGLSGVLAGSAGLPVAQSLLEFDLWVMLAATLVCLPLFFTGHEISRLEGALLLIGFALYLAYVLLAARGTPGLLAPQTVLWGVAAPMVVAALLASMRRSGRGLPR</sequence>
<dbReference type="NCBIfam" id="TIGR00367">
    <property type="entry name" value="calcium/sodium antiporter"/>
    <property type="match status" value="1"/>
</dbReference>
<feature type="transmembrane region" description="Helical" evidence="5">
    <location>
        <begin position="107"/>
        <end position="123"/>
    </location>
</feature>
<evidence type="ECO:0000256" key="1">
    <source>
        <dbReference type="ARBA" id="ARBA00004141"/>
    </source>
</evidence>
<organism evidence="7 8">
    <name type="scientific">Simplicispira suum</name>
    <dbReference type="NCBI Taxonomy" id="2109915"/>
    <lineage>
        <taxon>Bacteria</taxon>
        <taxon>Pseudomonadati</taxon>
        <taxon>Pseudomonadota</taxon>
        <taxon>Betaproteobacteria</taxon>
        <taxon>Burkholderiales</taxon>
        <taxon>Comamonadaceae</taxon>
        <taxon>Simplicispira</taxon>
    </lineage>
</organism>
<dbReference type="InterPro" id="IPR004837">
    <property type="entry name" value="NaCa_Exmemb"/>
</dbReference>
<dbReference type="PANTHER" id="PTHR10846:SF8">
    <property type="entry name" value="INNER MEMBRANE PROTEIN YRBG"/>
    <property type="match status" value="1"/>
</dbReference>
<reference evidence="7 8" key="1">
    <citation type="submission" date="2018-03" db="EMBL/GenBank/DDBJ databases">
        <title>Genome sequencing of Simplicispira sp.</title>
        <authorList>
            <person name="Kim S.-J."/>
            <person name="Heo J."/>
            <person name="Kwon S.-W."/>
        </authorList>
    </citation>
    <scope>NUCLEOTIDE SEQUENCE [LARGE SCALE GENOMIC DNA]</scope>
    <source>
        <strain evidence="7 8">SC1-8</strain>
    </source>
</reference>
<dbReference type="RefSeq" id="WP_106446080.1">
    <property type="nucleotide sequence ID" value="NZ_CP027669.1"/>
</dbReference>
<dbReference type="Pfam" id="PF01699">
    <property type="entry name" value="Na_Ca_ex"/>
    <property type="match status" value="2"/>
</dbReference>
<comment type="subcellular location">
    <subcellularLocation>
        <location evidence="1">Membrane</location>
        <topology evidence="1">Multi-pass membrane protein</topology>
    </subcellularLocation>
</comment>
<feature type="transmembrane region" description="Helical" evidence="5">
    <location>
        <begin position="248"/>
        <end position="273"/>
    </location>
</feature>
<keyword evidence="8" id="KW-1185">Reference proteome</keyword>
<evidence type="ECO:0000256" key="5">
    <source>
        <dbReference type="SAM" id="Phobius"/>
    </source>
</evidence>
<feature type="domain" description="Sodium/calcium exchanger membrane region" evidence="6">
    <location>
        <begin position="7"/>
        <end position="147"/>
    </location>
</feature>
<dbReference type="GO" id="GO:0005262">
    <property type="term" value="F:calcium channel activity"/>
    <property type="evidence" value="ECO:0007669"/>
    <property type="project" value="TreeGrafter"/>
</dbReference>
<keyword evidence="3 5" id="KW-1133">Transmembrane helix</keyword>
<dbReference type="GO" id="GO:0006874">
    <property type="term" value="P:intracellular calcium ion homeostasis"/>
    <property type="evidence" value="ECO:0007669"/>
    <property type="project" value="TreeGrafter"/>
</dbReference>
<dbReference type="InterPro" id="IPR044880">
    <property type="entry name" value="NCX_ion-bd_dom_sf"/>
</dbReference>
<dbReference type="Gene3D" id="1.20.1420.30">
    <property type="entry name" value="NCX, central ion-binding region"/>
    <property type="match status" value="2"/>
</dbReference>
<keyword evidence="2 5" id="KW-0812">Transmembrane</keyword>
<keyword evidence="4 5" id="KW-0472">Membrane</keyword>
<feature type="transmembrane region" description="Helical" evidence="5">
    <location>
        <begin position="129"/>
        <end position="148"/>
    </location>
</feature>
<dbReference type="InterPro" id="IPR004481">
    <property type="entry name" value="K/Na/Ca-exchanger"/>
</dbReference>
<evidence type="ECO:0000313" key="8">
    <source>
        <dbReference type="Proteomes" id="UP000239326"/>
    </source>
</evidence>
<evidence type="ECO:0000256" key="3">
    <source>
        <dbReference type="ARBA" id="ARBA00022989"/>
    </source>
</evidence>
<evidence type="ECO:0000313" key="7">
    <source>
        <dbReference type="EMBL" id="AVO41094.1"/>
    </source>
</evidence>
<dbReference type="PANTHER" id="PTHR10846">
    <property type="entry name" value="SODIUM/POTASSIUM/CALCIUM EXCHANGER"/>
    <property type="match status" value="1"/>
</dbReference>
<dbReference type="Proteomes" id="UP000239326">
    <property type="component" value="Chromosome"/>
</dbReference>
<name>A0A2S0MYX6_9BURK</name>
<feature type="transmembrane region" description="Helical" evidence="5">
    <location>
        <begin position="184"/>
        <end position="202"/>
    </location>
</feature>